<evidence type="ECO:0000313" key="3">
    <source>
        <dbReference type="EMBL" id="GFR88412.1"/>
    </source>
</evidence>
<keyword evidence="2" id="KW-0472">Membrane</keyword>
<keyword evidence="2" id="KW-0812">Transmembrane</keyword>
<keyword evidence="2" id="KW-1133">Transmembrane helix</keyword>
<protein>
    <submittedName>
        <fullName evidence="3">Uncharacterized protein</fullName>
    </submittedName>
</protein>
<feature type="transmembrane region" description="Helical" evidence="2">
    <location>
        <begin position="6"/>
        <end position="25"/>
    </location>
</feature>
<reference evidence="3 4" key="1">
    <citation type="journal article" date="2021" name="Elife">
        <title>Chloroplast acquisition without the gene transfer in kleptoplastic sea slugs, Plakobranchus ocellatus.</title>
        <authorList>
            <person name="Maeda T."/>
            <person name="Takahashi S."/>
            <person name="Yoshida T."/>
            <person name="Shimamura S."/>
            <person name="Takaki Y."/>
            <person name="Nagai Y."/>
            <person name="Toyoda A."/>
            <person name="Suzuki Y."/>
            <person name="Arimoto A."/>
            <person name="Ishii H."/>
            <person name="Satoh N."/>
            <person name="Nishiyama T."/>
            <person name="Hasebe M."/>
            <person name="Maruyama T."/>
            <person name="Minagawa J."/>
            <person name="Obokata J."/>
            <person name="Shigenobu S."/>
        </authorList>
    </citation>
    <scope>NUCLEOTIDE SEQUENCE [LARGE SCALE GENOMIC DNA]</scope>
</reference>
<evidence type="ECO:0000313" key="4">
    <source>
        <dbReference type="Proteomes" id="UP000762676"/>
    </source>
</evidence>
<feature type="transmembrane region" description="Helical" evidence="2">
    <location>
        <begin position="190"/>
        <end position="211"/>
    </location>
</feature>
<feature type="transmembrane region" description="Helical" evidence="2">
    <location>
        <begin position="37"/>
        <end position="56"/>
    </location>
</feature>
<sequence length="344" mass="38314">MWTKRPSEVFLLSVVLICLVLYLVVNYSVGKRTPVKLGRMVVSFLAVPLSFCGLYITHEYYVGNEIVFKAVGGNGTYQKQFQRLLIFRDILKFDFQMNLSAVVLLVFSGLSTRDIVIISVGFGLCLVKYPLGYKTRVSYTVLIVFKLLHYKSYYRPKRVPNAHAPEVAGDNIQEVAIAGGNSQMPKCSRICAVLFIVWTGGDVALMCYKLYCAGLFFHTKRFLAYATIGCGTVDLLDKLVGLALALDVYRSAQSGLLNQSVTACGQRGSICSTHSLRVTQVTSGRREDPDPQQPGSARRMSGCQEEVHLTRTATVDRSDVKSKDGLKRRQQQRWTEATSTAKMD</sequence>
<evidence type="ECO:0000256" key="2">
    <source>
        <dbReference type="SAM" id="Phobius"/>
    </source>
</evidence>
<feature type="region of interest" description="Disordered" evidence="1">
    <location>
        <begin position="280"/>
        <end position="344"/>
    </location>
</feature>
<comment type="caution">
    <text evidence="3">The sequence shown here is derived from an EMBL/GenBank/DDBJ whole genome shotgun (WGS) entry which is preliminary data.</text>
</comment>
<gene>
    <name evidence="3" type="ORF">ElyMa_002516700</name>
</gene>
<name>A0AAV4GST7_9GAST</name>
<organism evidence="3 4">
    <name type="scientific">Elysia marginata</name>
    <dbReference type="NCBI Taxonomy" id="1093978"/>
    <lineage>
        <taxon>Eukaryota</taxon>
        <taxon>Metazoa</taxon>
        <taxon>Spiralia</taxon>
        <taxon>Lophotrochozoa</taxon>
        <taxon>Mollusca</taxon>
        <taxon>Gastropoda</taxon>
        <taxon>Heterobranchia</taxon>
        <taxon>Euthyneura</taxon>
        <taxon>Panpulmonata</taxon>
        <taxon>Sacoglossa</taxon>
        <taxon>Placobranchoidea</taxon>
        <taxon>Plakobranchidae</taxon>
        <taxon>Elysia</taxon>
    </lineage>
</organism>
<feature type="compositionally biased region" description="Basic and acidic residues" evidence="1">
    <location>
        <begin position="305"/>
        <end position="327"/>
    </location>
</feature>
<evidence type="ECO:0000256" key="1">
    <source>
        <dbReference type="SAM" id="MobiDB-lite"/>
    </source>
</evidence>
<dbReference type="PANTHER" id="PTHR39299">
    <property type="entry name" value="TRANSMEMBRANE PROTEIN"/>
    <property type="match status" value="1"/>
</dbReference>
<dbReference type="PANTHER" id="PTHR39299:SF1">
    <property type="entry name" value="TRANSMEMBRANE PROTEIN"/>
    <property type="match status" value="1"/>
</dbReference>
<dbReference type="Proteomes" id="UP000762676">
    <property type="component" value="Unassembled WGS sequence"/>
</dbReference>
<dbReference type="AlphaFoldDB" id="A0AAV4GST7"/>
<keyword evidence="4" id="KW-1185">Reference proteome</keyword>
<feature type="compositionally biased region" description="Polar residues" evidence="1">
    <location>
        <begin position="332"/>
        <end position="344"/>
    </location>
</feature>
<dbReference type="EMBL" id="BMAT01005156">
    <property type="protein sequence ID" value="GFR88412.1"/>
    <property type="molecule type" value="Genomic_DNA"/>
</dbReference>
<accession>A0AAV4GST7</accession>
<proteinExistence type="predicted"/>
<feature type="transmembrane region" description="Helical" evidence="2">
    <location>
        <begin position="101"/>
        <end position="127"/>
    </location>
</feature>